<evidence type="ECO:0000313" key="2">
    <source>
        <dbReference type="EMBL" id="ERL54838.1"/>
    </source>
</evidence>
<dbReference type="EMBL" id="AUSW01000034">
    <property type="protein sequence ID" value="ERL54838.1"/>
    <property type="molecule type" value="Genomic_DNA"/>
</dbReference>
<accession>U4T8M8</accession>
<comment type="caution">
    <text evidence="2">The sequence shown here is derived from an EMBL/GenBank/DDBJ whole genome shotgun (WGS) entry which is preliminary data.</text>
</comment>
<name>U4T8M8_9GAMM</name>
<dbReference type="AlphaFoldDB" id="U4T8M8"/>
<proteinExistence type="predicted"/>
<organism evidence="2 3">
    <name type="scientific">Psychrobacter aquaticus CMS 56</name>
    <dbReference type="NCBI Taxonomy" id="1354303"/>
    <lineage>
        <taxon>Bacteria</taxon>
        <taxon>Pseudomonadati</taxon>
        <taxon>Pseudomonadota</taxon>
        <taxon>Gammaproteobacteria</taxon>
        <taxon>Moraxellales</taxon>
        <taxon>Moraxellaceae</taxon>
        <taxon>Psychrobacter</taxon>
    </lineage>
</organism>
<evidence type="ECO:0000313" key="3">
    <source>
        <dbReference type="Proteomes" id="UP000016761"/>
    </source>
</evidence>
<keyword evidence="3" id="KW-1185">Reference proteome</keyword>
<dbReference type="RefSeq" id="WP_021814808.1">
    <property type="nucleotide sequence ID" value="NZ_AUSW01000034.1"/>
</dbReference>
<dbReference type="PATRIC" id="fig|1354303.4.peg.2150"/>
<feature type="signal peptide" evidence="1">
    <location>
        <begin position="1"/>
        <end position="33"/>
    </location>
</feature>
<dbReference type="STRING" id="1354303.M917_2184"/>
<keyword evidence="1" id="KW-0732">Signal</keyword>
<dbReference type="eggNOG" id="ENOG503390W">
    <property type="taxonomic scope" value="Bacteria"/>
</dbReference>
<gene>
    <name evidence="2" type="ORF">M917_2184</name>
</gene>
<dbReference type="Proteomes" id="UP000016761">
    <property type="component" value="Unassembled WGS sequence"/>
</dbReference>
<evidence type="ECO:0000256" key="1">
    <source>
        <dbReference type="SAM" id="SignalP"/>
    </source>
</evidence>
<reference evidence="2 3" key="1">
    <citation type="journal article" date="2013" name="Genome Announc.">
        <title>Draft Genome Sequence of Psychrobacter aquaticus Strain CMS 56T, Isolated from a Cyanobacterial Mat Sample Collected from Water Bodies in the McMurdo Dry Valley Region of Antarctica.</title>
        <authorList>
            <person name="Reddy G.S."/>
            <person name="Ara S."/>
            <person name="Singh A."/>
            <person name="Kumar Pinnaka A."/>
            <person name="Shivaji S."/>
        </authorList>
    </citation>
    <scope>NUCLEOTIDE SEQUENCE [LARGE SCALE GENOMIC DNA]</scope>
    <source>
        <strain evidence="2 3">CMS 56</strain>
    </source>
</reference>
<protein>
    <recommendedName>
        <fullName evidence="4">Lysozyme inhibitor LprI N-terminal domain-containing protein</fullName>
    </recommendedName>
</protein>
<feature type="chain" id="PRO_5004655330" description="Lysozyme inhibitor LprI N-terminal domain-containing protein" evidence="1">
    <location>
        <begin position="34"/>
        <end position="259"/>
    </location>
</feature>
<sequence length="259" mass="28870">MSNSATKINVCKQATYILLSAALFLTITLSASASSHHTLKESTLKNDVSRCVNAIQTQSNHPKYQSTRQRAMMCMLTELQTYQQKSMTARQQYFAYKAQAWLNYAIHQDSMNSRSSAGLQAAQNAETILAALKNGTERDLSLIQDIPSNSALMRPDLWATLSALKESDGITSAPRELAFSEVALIWAATNQCERGWRESGSHFRMADRWLEQAREAYVNAHDSSANIALEDLIVSYYEQYAPLDASEDVCHGQVLTPIH</sequence>
<evidence type="ECO:0008006" key="4">
    <source>
        <dbReference type="Google" id="ProtNLM"/>
    </source>
</evidence>